<dbReference type="AlphaFoldDB" id="A0A3E0HL11"/>
<gene>
    <name evidence="1" type="ORF">BCF44_106272</name>
</gene>
<organism evidence="1 2">
    <name type="scientific">Kutzneria buriramensis</name>
    <dbReference type="NCBI Taxonomy" id="1045776"/>
    <lineage>
        <taxon>Bacteria</taxon>
        <taxon>Bacillati</taxon>
        <taxon>Actinomycetota</taxon>
        <taxon>Actinomycetes</taxon>
        <taxon>Pseudonocardiales</taxon>
        <taxon>Pseudonocardiaceae</taxon>
        <taxon>Kutzneria</taxon>
    </lineage>
</organism>
<name>A0A3E0HL11_9PSEU</name>
<proteinExistence type="predicted"/>
<sequence>MVWREDWSEEEYVDYLAGERRCFAWVMRRYGGLTEIQAETAALERYPYQASDEPYRGLVFHDEAWHWAMLKIYGDSYVVDHPELVEPSPEYQALD</sequence>
<dbReference type="OrthoDB" id="6039651at2"/>
<accession>A0A3E0HL11</accession>
<dbReference type="EMBL" id="QUNO01000006">
    <property type="protein sequence ID" value="REH47107.1"/>
    <property type="molecule type" value="Genomic_DNA"/>
</dbReference>
<dbReference type="RefSeq" id="WP_116175755.1">
    <property type="nucleotide sequence ID" value="NZ_CP144375.1"/>
</dbReference>
<evidence type="ECO:0000313" key="1">
    <source>
        <dbReference type="EMBL" id="REH47107.1"/>
    </source>
</evidence>
<keyword evidence="2" id="KW-1185">Reference proteome</keyword>
<dbReference type="Proteomes" id="UP000256269">
    <property type="component" value="Unassembled WGS sequence"/>
</dbReference>
<comment type="caution">
    <text evidence="1">The sequence shown here is derived from an EMBL/GenBank/DDBJ whole genome shotgun (WGS) entry which is preliminary data.</text>
</comment>
<reference evidence="1 2" key="1">
    <citation type="submission" date="2018-08" db="EMBL/GenBank/DDBJ databases">
        <title>Genomic Encyclopedia of Archaeal and Bacterial Type Strains, Phase II (KMG-II): from individual species to whole genera.</title>
        <authorList>
            <person name="Goeker M."/>
        </authorList>
    </citation>
    <scope>NUCLEOTIDE SEQUENCE [LARGE SCALE GENOMIC DNA]</scope>
    <source>
        <strain evidence="1 2">DSM 45791</strain>
    </source>
</reference>
<evidence type="ECO:0000313" key="2">
    <source>
        <dbReference type="Proteomes" id="UP000256269"/>
    </source>
</evidence>
<protein>
    <submittedName>
        <fullName evidence="1">Uncharacterized protein</fullName>
    </submittedName>
</protein>